<keyword evidence="3" id="KW-1185">Reference proteome</keyword>
<dbReference type="EMBL" id="CP097636">
    <property type="protein sequence ID" value="URI09176.1"/>
    <property type="molecule type" value="Genomic_DNA"/>
</dbReference>
<feature type="transmembrane region" description="Helical" evidence="1">
    <location>
        <begin position="45"/>
        <end position="68"/>
    </location>
</feature>
<evidence type="ECO:0000256" key="1">
    <source>
        <dbReference type="SAM" id="Phobius"/>
    </source>
</evidence>
<reference evidence="2" key="1">
    <citation type="submission" date="2022-05" db="EMBL/GenBank/DDBJ databases">
        <title>An RpoN-dependent PEP-CTERM gene is involved in floc formation of an Aquincola tertiaricarbonis strain.</title>
        <authorList>
            <person name="Qiu D."/>
            <person name="Xia M."/>
        </authorList>
    </citation>
    <scope>NUCLEOTIDE SEQUENCE</scope>
    <source>
        <strain evidence="2">RN12</strain>
    </source>
</reference>
<keyword evidence="1" id="KW-0812">Transmembrane</keyword>
<keyword evidence="1" id="KW-1133">Transmembrane helix</keyword>
<dbReference type="InterPro" id="IPR018687">
    <property type="entry name" value="DUF2177_membr"/>
</dbReference>
<accession>A0ABY4SAT9</accession>
<evidence type="ECO:0000313" key="2">
    <source>
        <dbReference type="EMBL" id="URI09176.1"/>
    </source>
</evidence>
<dbReference type="Pfam" id="PF09945">
    <property type="entry name" value="DUF2177"/>
    <property type="match status" value="1"/>
</dbReference>
<gene>
    <name evidence="2" type="ORF">MW290_26795</name>
</gene>
<name>A0ABY4SAT9_AQUTE</name>
<feature type="transmembrane region" description="Helical" evidence="1">
    <location>
        <begin position="5"/>
        <end position="25"/>
    </location>
</feature>
<dbReference type="RefSeq" id="WP_250197409.1">
    <property type="nucleotide sequence ID" value="NZ_CP097636.1"/>
</dbReference>
<organism evidence="2 3">
    <name type="scientific">Aquincola tertiaricarbonis</name>
    <dbReference type="NCBI Taxonomy" id="391953"/>
    <lineage>
        <taxon>Bacteria</taxon>
        <taxon>Pseudomonadati</taxon>
        <taxon>Pseudomonadota</taxon>
        <taxon>Betaproteobacteria</taxon>
        <taxon>Burkholderiales</taxon>
        <taxon>Sphaerotilaceae</taxon>
        <taxon>Aquincola</taxon>
    </lineage>
</organism>
<sequence length="141" mass="14871">MPVSIIAYLGALLSMLALDAVWLGVIMPSVYQAAIGHLLLPEPRWGAAIVFYLAYPVGIVVFAVLPAFRAAMPRQAWLLGALYGALAYATYDLTNLATLQGWPVHIVVIDIAWGAFISAVAAACGLAALRRKAPALAPGRA</sequence>
<keyword evidence="1" id="KW-0472">Membrane</keyword>
<dbReference type="Proteomes" id="UP001056201">
    <property type="component" value="Chromosome 2"/>
</dbReference>
<feature type="transmembrane region" description="Helical" evidence="1">
    <location>
        <begin position="75"/>
        <end position="91"/>
    </location>
</feature>
<protein>
    <submittedName>
        <fullName evidence="2">DUF2177 family protein</fullName>
    </submittedName>
</protein>
<evidence type="ECO:0000313" key="3">
    <source>
        <dbReference type="Proteomes" id="UP001056201"/>
    </source>
</evidence>
<feature type="transmembrane region" description="Helical" evidence="1">
    <location>
        <begin position="111"/>
        <end position="129"/>
    </location>
</feature>
<proteinExistence type="predicted"/>